<evidence type="ECO:0000256" key="6">
    <source>
        <dbReference type="SAM" id="SignalP"/>
    </source>
</evidence>
<evidence type="ECO:0000259" key="10">
    <source>
        <dbReference type="Pfam" id="PF25107"/>
    </source>
</evidence>
<dbReference type="PANTHER" id="PTHR14905:SF18">
    <property type="entry name" value="VON WILLEBRAND FACTOR A DOMAIN-CONTAINING 10, TANDEM DUPLICATE 1-RELATED"/>
    <property type="match status" value="1"/>
</dbReference>
<organism evidence="11 12">
    <name type="scientific">Kryptolebias marmoratus</name>
    <name type="common">Mangrove killifish</name>
    <name type="synonym">Rivulus marmoratus</name>
    <dbReference type="NCBI Taxonomy" id="37003"/>
    <lineage>
        <taxon>Eukaryota</taxon>
        <taxon>Metazoa</taxon>
        <taxon>Chordata</taxon>
        <taxon>Craniata</taxon>
        <taxon>Vertebrata</taxon>
        <taxon>Euteleostomi</taxon>
        <taxon>Actinopterygii</taxon>
        <taxon>Neopterygii</taxon>
        <taxon>Teleostei</taxon>
        <taxon>Neoteleostei</taxon>
        <taxon>Acanthomorphata</taxon>
        <taxon>Ovalentaria</taxon>
        <taxon>Atherinomorphae</taxon>
        <taxon>Cyprinodontiformes</taxon>
        <taxon>Rivulidae</taxon>
        <taxon>Kryptolebias</taxon>
    </lineage>
</organism>
<name>A0A3Q3B337_KRYMA</name>
<dbReference type="InterPro" id="IPR056475">
    <property type="entry name" value="GBD_Hemicentin/VWA7"/>
</dbReference>
<dbReference type="InterPro" id="IPR057615">
    <property type="entry name" value="Ig_VWA7"/>
</dbReference>
<feature type="domain" description="Hemicentin/VWA7 galactose-binding" evidence="7">
    <location>
        <begin position="504"/>
        <end position="603"/>
    </location>
</feature>
<accession>A0A3Q3B337</accession>
<dbReference type="InterPro" id="IPR056862">
    <property type="entry name" value="VWA7_N"/>
</dbReference>
<dbReference type="Pfam" id="PF25107">
    <property type="entry name" value="VWA7_N"/>
    <property type="match status" value="1"/>
</dbReference>
<feature type="region of interest" description="Disordered" evidence="5">
    <location>
        <begin position="929"/>
        <end position="961"/>
    </location>
</feature>
<dbReference type="PANTHER" id="PTHR14905">
    <property type="entry name" value="NG37"/>
    <property type="match status" value="1"/>
</dbReference>
<comment type="subcellular location">
    <subcellularLocation>
        <location evidence="1">Secreted</location>
    </subcellularLocation>
</comment>
<evidence type="ECO:0000313" key="12">
    <source>
        <dbReference type="Proteomes" id="UP000264800"/>
    </source>
</evidence>
<dbReference type="Pfam" id="PF23619">
    <property type="entry name" value="Ig_VWA7"/>
    <property type="match status" value="1"/>
</dbReference>
<dbReference type="Pfam" id="PF23560">
    <property type="entry name" value="GBD_Hemicentin"/>
    <property type="match status" value="1"/>
</dbReference>
<dbReference type="GeneID" id="108247207"/>
<feature type="region of interest" description="Disordered" evidence="5">
    <location>
        <begin position="693"/>
        <end position="713"/>
    </location>
</feature>
<evidence type="ECO:0000259" key="9">
    <source>
        <dbReference type="Pfam" id="PF25106"/>
    </source>
</evidence>
<evidence type="ECO:0000259" key="7">
    <source>
        <dbReference type="Pfam" id="PF23560"/>
    </source>
</evidence>
<evidence type="ECO:0000256" key="5">
    <source>
        <dbReference type="SAM" id="MobiDB-lite"/>
    </source>
</evidence>
<dbReference type="Gene3D" id="3.40.50.410">
    <property type="entry name" value="von Willebrand factor, type A domain"/>
    <property type="match status" value="1"/>
</dbReference>
<dbReference type="Pfam" id="PF25106">
    <property type="entry name" value="VWA_4"/>
    <property type="match status" value="1"/>
</dbReference>
<feature type="compositionally biased region" description="Polar residues" evidence="5">
    <location>
        <begin position="696"/>
        <end position="713"/>
    </location>
</feature>
<evidence type="ECO:0000313" key="11">
    <source>
        <dbReference type="Ensembl" id="ENSKMAP00000023395.1"/>
    </source>
</evidence>
<dbReference type="RefSeq" id="XP_037830537.1">
    <property type="nucleotide sequence ID" value="XM_037974609.1"/>
</dbReference>
<dbReference type="RefSeq" id="XP_037830535.1">
    <property type="nucleotide sequence ID" value="XM_037974607.1"/>
</dbReference>
<dbReference type="Ensembl" id="ENSKMAT00000023695.1">
    <property type="protein sequence ID" value="ENSKMAP00000023395.1"/>
    <property type="gene ID" value="ENSKMAG00000017362.1"/>
</dbReference>
<keyword evidence="3 6" id="KW-0732">Signal</keyword>
<sequence>MAVKHSLILLTVLVLALPGLIHSFQPTFSVDGTSITHRDITQRAVLRKTAEVCRDIAAAEGRDFSLNINARLSVNTVQRACSVTPTSNSPLSSDMFQNAMNRMFDSNAKVDFSLPLAGEYHFDNEAFQAGREIITRGMSAVKANVKAGSFIAARESLGQISHILQDFYSHSNWVELGKSIPYSALIRADQPLENLAGPDTPTCKSCAGQTCSDNILPEVLQKGLLTSGYFDIFSSDKPAGKCSHGGLFDLTSKTNPVGGINKDAVESGHGSYHQAAVDLAVDATSELLEDIRVAVGDKNFLRLLGFTQSSALCFVIDTTGSMGDDIESVKSLTAKIIDERRGTPLEPSEYILVPFNDPDFGPVTKTTDADLFKNMINSLIPHGGGDIPEMSMSGLQLALTSAPASSDIHLFTDAPAKDSELKSAVTALIETTKSTVTFWITNVFSSRRRRSSDSQASVSRISLSDTQLYRDLAQASGGQAIEVSKLEISSATIFIEDSSARAVVTVFQVAMNPGKPENFHFVVDASLSNMFIYITGDSSLTFNLTSSTGVSQISSESSGPLASATRVGNLWRISLNTENQTGSWKISVNANTPYTVKITGQSSVNFVYNLVDSEEGAHGGVSPKNGRPITDGNVTLLVTVTGSDTGTVTEVTLFDSSVPTEVNGTIQSLGNGNFLVRFNKVPGGSYVVRLRGEDPSSLSRSTPTSFQRQASTQIKTSRLSVSARSASIRLEPGSENSISFTVSSEVPGTFSVQTNNDRSFPSMSPSSLSIAAGDGGQANGTIILTVPAGTASGTDVSLTIDVKNADGTDINYAVLRFSVAAKETDLSAPVCQVVNVSGICPALTLLCASVQWEFIANFTDGINGTGIATITLRQGNGTLNTSTVVGEGGENVTVITYSSSCCSQTVQVAAVDRVGNVGMCTEQARALTTPAPTTPVTSPGPTTPVTTPNVTTGGNNTTSTGGHRLSTSQFLWLTAVIYLLWK</sequence>
<feature type="domain" description="Hemicentin-1-like von Willebrand factor A" evidence="9">
    <location>
        <begin position="311"/>
        <end position="485"/>
    </location>
</feature>
<feature type="chain" id="PRO_5018664327" evidence="6">
    <location>
        <begin position="24"/>
        <end position="982"/>
    </location>
</feature>
<evidence type="ECO:0000256" key="1">
    <source>
        <dbReference type="ARBA" id="ARBA00004613"/>
    </source>
</evidence>
<dbReference type="InterPro" id="IPR056861">
    <property type="entry name" value="HMCN1-like_VWA"/>
</dbReference>
<dbReference type="InterPro" id="IPR052577">
    <property type="entry name" value="VWA7"/>
</dbReference>
<feature type="domain" description="VWA7 Ig-like" evidence="8">
    <location>
        <begin position="727"/>
        <end position="821"/>
    </location>
</feature>
<evidence type="ECO:0000259" key="8">
    <source>
        <dbReference type="Pfam" id="PF23619"/>
    </source>
</evidence>
<protein>
    <submittedName>
        <fullName evidence="11">von Willebrand factor A domain-containing protein 7-like</fullName>
    </submittedName>
</protein>
<proteinExistence type="predicted"/>
<dbReference type="InterPro" id="IPR036465">
    <property type="entry name" value="vWFA_dom_sf"/>
</dbReference>
<dbReference type="OrthoDB" id="301415at2759"/>
<keyword evidence="12" id="KW-1185">Reference proteome</keyword>
<keyword evidence="4" id="KW-0325">Glycoprotein</keyword>
<feature type="signal peptide" evidence="6">
    <location>
        <begin position="1"/>
        <end position="23"/>
    </location>
</feature>
<evidence type="ECO:0000256" key="2">
    <source>
        <dbReference type="ARBA" id="ARBA00022525"/>
    </source>
</evidence>
<dbReference type="GeneTree" id="ENSGT00390000011517"/>
<dbReference type="Proteomes" id="UP000264800">
    <property type="component" value="Unplaced"/>
</dbReference>
<dbReference type="KEGG" id="kmr:108247207"/>
<dbReference type="RefSeq" id="XP_037830536.1">
    <property type="nucleotide sequence ID" value="XM_037974608.1"/>
</dbReference>
<dbReference type="SUPFAM" id="SSF53300">
    <property type="entry name" value="vWA-like"/>
    <property type="match status" value="1"/>
</dbReference>
<evidence type="ECO:0000256" key="4">
    <source>
        <dbReference type="ARBA" id="ARBA00023180"/>
    </source>
</evidence>
<dbReference type="GO" id="GO:0005576">
    <property type="term" value="C:extracellular region"/>
    <property type="evidence" value="ECO:0007669"/>
    <property type="project" value="UniProtKB-SubCell"/>
</dbReference>
<dbReference type="OMA" id="IITRGMS"/>
<reference evidence="11" key="2">
    <citation type="submission" date="2025-09" db="UniProtKB">
        <authorList>
            <consortium name="Ensembl"/>
        </authorList>
    </citation>
    <scope>IDENTIFICATION</scope>
</reference>
<reference evidence="11" key="1">
    <citation type="submission" date="2025-08" db="UniProtKB">
        <authorList>
            <consortium name="Ensembl"/>
        </authorList>
    </citation>
    <scope>IDENTIFICATION</scope>
</reference>
<evidence type="ECO:0000256" key="3">
    <source>
        <dbReference type="ARBA" id="ARBA00022729"/>
    </source>
</evidence>
<keyword evidence="2" id="KW-0964">Secreted</keyword>
<feature type="domain" description="VWA7 N-terminal" evidence="10">
    <location>
        <begin position="74"/>
        <end position="301"/>
    </location>
</feature>
<dbReference type="AlphaFoldDB" id="A0A3Q3B337"/>